<gene>
    <name evidence="2" type="primary">54</name>
    <name evidence="2" type="ORF">HCTV2_54</name>
</gene>
<proteinExistence type="predicted"/>
<reference evidence="2 3" key="1">
    <citation type="submission" date="2012-12" db="EMBL/GenBank/DDBJ databases">
        <authorList>
            <person name="Sencilo A."/>
            <person name="Jacobs-Sera D."/>
            <person name="Russell D.A."/>
            <person name="Ko C."/>
            <person name="Bowman C.A."/>
            <person name="Atanasova N."/>
            <person name="Osterlund E."/>
            <person name="Oksanen H.M."/>
            <person name="Bamford D.H."/>
            <person name="Hatfull G.F."/>
            <person name="Roine E."/>
            <person name="Hendrix R.W."/>
        </authorList>
    </citation>
    <scope>NUCLEOTIDE SEQUENCE [LARGE SCALE GENOMIC DNA]</scope>
</reference>
<protein>
    <submittedName>
        <fullName evidence="2">Uncharacterized protein</fullName>
    </submittedName>
</protein>
<feature type="compositionally biased region" description="Basic and acidic residues" evidence="1">
    <location>
        <begin position="55"/>
        <end position="73"/>
    </location>
</feature>
<dbReference type="GeneID" id="16193633"/>
<dbReference type="EMBL" id="KC292028">
    <property type="protein sequence ID" value="AGM11824.1"/>
    <property type="molecule type" value="Genomic_DNA"/>
</dbReference>
<dbReference type="RefSeq" id="YP_008058416.1">
    <property type="nucleotide sequence ID" value="NC_021319.1"/>
</dbReference>
<feature type="region of interest" description="Disordered" evidence="1">
    <location>
        <begin position="44"/>
        <end position="73"/>
    </location>
</feature>
<sequence>MTTYSHRQVLDGAEGVWAAGDTVAVWAGGRTLNLYVAAEDGGWRSGSTHQYMEQPTRDEVAEDARRELPEVPE</sequence>
<evidence type="ECO:0000313" key="3">
    <source>
        <dbReference type="Proteomes" id="UP000204143"/>
    </source>
</evidence>
<organism evidence="2 3">
    <name type="scientific">Haloarcula californiae tailed virus 2</name>
    <dbReference type="NCBI Taxonomy" id="1273747"/>
    <lineage>
        <taxon>Viruses</taxon>
        <taxon>Duplodnaviria</taxon>
        <taxon>Heunggongvirae</taxon>
        <taxon>Uroviricota</taxon>
        <taxon>Caudoviricetes</taxon>
        <taxon>Saparoviridae</taxon>
        <taxon>Samsavirus</taxon>
        <taxon>Samsavirus crystalli</taxon>
        <taxon>Samsavirus HCTV2</taxon>
    </lineage>
</organism>
<accession>R4T7S2</accession>
<name>R4T7S2_9CAUD</name>
<keyword evidence="3" id="KW-1185">Reference proteome</keyword>
<dbReference type="Proteomes" id="UP000204143">
    <property type="component" value="Segment"/>
</dbReference>
<dbReference type="KEGG" id="vg:16193633"/>
<evidence type="ECO:0000313" key="2">
    <source>
        <dbReference type="EMBL" id="AGM11824.1"/>
    </source>
</evidence>
<evidence type="ECO:0000256" key="1">
    <source>
        <dbReference type="SAM" id="MobiDB-lite"/>
    </source>
</evidence>